<feature type="region of interest" description="Disordered" evidence="1">
    <location>
        <begin position="89"/>
        <end position="113"/>
    </location>
</feature>
<keyword evidence="3" id="KW-1185">Reference proteome</keyword>
<dbReference type="AlphaFoldDB" id="A0A0N7LBA1"/>
<feature type="region of interest" description="Disordered" evidence="1">
    <location>
        <begin position="1"/>
        <end position="50"/>
    </location>
</feature>
<proteinExistence type="predicted"/>
<sequence length="500" mass="53506">MPQSAARLSANESQPSPSQNESRFSQRSAVEAHQSANQLGSSMSEQLQRDTQALLHSSESLGSLLQSQTSSIPDLVDWRLPAHSPLPLTDSFGHSSSGIPDARNAHSQSSFGPSSQVPSYLACSLAPLNTLGGSQPQSSNQLAGLPQSSTAASQSALASVKASDLRKLVFSETHRHLVAFGERLDGVARDMAAHQTQLTHAQTEAWTSAKEDIAALATHVKSKGAAEGGGISSRKEADPAALRALKKEVSTGFADLHDLLAEVQKSVKIHATALKKSNKHEQSLKEILENQRNQQLRDESIQGTLHDIQLALQSISQTQAAQSDAFAPLASFRGLAALLTSLPAQLNHHVDQIRSVARSDLAVVPPASTELRSASYARPDSIPPEVFRNRASAATGKITLPKAVDAVSNRSNGITATAPGAFRSVGQDPSFSRRQPRRLSRRATSVVLVRHQKLLEPSSSKSRDKENTPIKPLSSAPRDVQISSSKKRRIVLSEDENDAQ</sequence>
<feature type="region of interest" description="Disordered" evidence="1">
    <location>
        <begin position="411"/>
        <end position="500"/>
    </location>
</feature>
<name>A0A0N7LBA1_9BASI</name>
<organism evidence="2 3">
    <name type="scientific">Ceraceosorus bombacis</name>
    <dbReference type="NCBI Taxonomy" id="401625"/>
    <lineage>
        <taxon>Eukaryota</taxon>
        <taxon>Fungi</taxon>
        <taxon>Dikarya</taxon>
        <taxon>Basidiomycota</taxon>
        <taxon>Ustilaginomycotina</taxon>
        <taxon>Exobasidiomycetes</taxon>
        <taxon>Ceraceosorales</taxon>
        <taxon>Ceraceosoraceae</taxon>
        <taxon>Ceraceosorus</taxon>
    </lineage>
</organism>
<evidence type="ECO:0000313" key="2">
    <source>
        <dbReference type="EMBL" id="CEH18810.1"/>
    </source>
</evidence>
<evidence type="ECO:0000313" key="3">
    <source>
        <dbReference type="Proteomes" id="UP000054845"/>
    </source>
</evidence>
<evidence type="ECO:0000256" key="1">
    <source>
        <dbReference type="SAM" id="MobiDB-lite"/>
    </source>
</evidence>
<dbReference type="OrthoDB" id="10327674at2759"/>
<dbReference type="EMBL" id="CCYA01000276">
    <property type="protein sequence ID" value="CEH18810.1"/>
    <property type="molecule type" value="Genomic_DNA"/>
</dbReference>
<accession>A0A0N7LBA1</accession>
<reference evidence="3" key="1">
    <citation type="submission" date="2014-09" db="EMBL/GenBank/DDBJ databases">
        <authorList>
            <person name="Sharma Rahul"/>
            <person name="Thines Marco"/>
        </authorList>
    </citation>
    <scope>NUCLEOTIDE SEQUENCE [LARGE SCALE GENOMIC DNA]</scope>
</reference>
<protein>
    <submittedName>
        <fullName evidence="2">Uncharacterized protein</fullName>
    </submittedName>
</protein>
<dbReference type="Proteomes" id="UP000054845">
    <property type="component" value="Unassembled WGS sequence"/>
</dbReference>
<feature type="compositionally biased region" description="Polar residues" evidence="1">
    <location>
        <begin position="10"/>
        <end position="50"/>
    </location>
</feature>